<evidence type="ECO:0000256" key="5">
    <source>
        <dbReference type="ARBA" id="ARBA00023004"/>
    </source>
</evidence>
<keyword evidence="5" id="KW-0408">Iron</keyword>
<dbReference type="InterPro" id="IPR044861">
    <property type="entry name" value="IPNS-like_FE2OG_OXY"/>
</dbReference>
<dbReference type="InterPro" id="IPR045012">
    <property type="entry name" value="NLP"/>
</dbReference>
<dbReference type="InterPro" id="IPR026992">
    <property type="entry name" value="DIOX_N"/>
</dbReference>
<protein>
    <submittedName>
        <fullName evidence="7">1-aminocyclopropane-1-carboxylate oxidase1</fullName>
    </submittedName>
</protein>
<dbReference type="AlphaFoldDB" id="A0AAE1X5Y2"/>
<dbReference type="Pfam" id="PF03171">
    <property type="entry name" value="2OG-FeII_Oxy"/>
    <property type="match status" value="1"/>
</dbReference>
<dbReference type="PANTHER" id="PTHR32002">
    <property type="entry name" value="PROTEIN NLP8"/>
    <property type="match status" value="1"/>
</dbReference>
<dbReference type="Pfam" id="PF14226">
    <property type="entry name" value="DIOX_N"/>
    <property type="match status" value="1"/>
</dbReference>
<dbReference type="GO" id="GO:0031418">
    <property type="term" value="F:L-ascorbic acid binding"/>
    <property type="evidence" value="ECO:0007669"/>
    <property type="project" value="UniProtKB-KW"/>
</dbReference>
<dbReference type="PROSITE" id="PS51471">
    <property type="entry name" value="FE2OG_OXY"/>
    <property type="match status" value="1"/>
</dbReference>
<dbReference type="GO" id="GO:0016706">
    <property type="term" value="F:2-oxoglutarate-dependent dioxygenase activity"/>
    <property type="evidence" value="ECO:0007669"/>
    <property type="project" value="UniProtKB-ARBA"/>
</dbReference>
<dbReference type="GO" id="GO:0009805">
    <property type="term" value="P:coumarin biosynthetic process"/>
    <property type="evidence" value="ECO:0007669"/>
    <property type="project" value="UniProtKB-ARBA"/>
</dbReference>
<dbReference type="GO" id="GO:0002238">
    <property type="term" value="P:response to molecule of fungal origin"/>
    <property type="evidence" value="ECO:0007669"/>
    <property type="project" value="UniProtKB-ARBA"/>
</dbReference>
<keyword evidence="8" id="KW-1185">Reference proteome</keyword>
<keyword evidence="2" id="KW-0479">Metal-binding</keyword>
<dbReference type="InterPro" id="IPR055081">
    <property type="entry name" value="NLP1-9_GAF"/>
</dbReference>
<dbReference type="InterPro" id="IPR027443">
    <property type="entry name" value="IPNS-like_sf"/>
</dbReference>
<evidence type="ECO:0000256" key="4">
    <source>
        <dbReference type="ARBA" id="ARBA00023002"/>
    </source>
</evidence>
<dbReference type="EMBL" id="JACGWL010000003">
    <property type="protein sequence ID" value="KAK4405863.1"/>
    <property type="molecule type" value="Genomic_DNA"/>
</dbReference>
<keyword evidence="3" id="KW-0847">Vitamin C</keyword>
<dbReference type="PANTHER" id="PTHR32002:SF77">
    <property type="entry name" value="PROTEIN NLP6-LIKE ISOFORM X1"/>
    <property type="match status" value="1"/>
</dbReference>
<dbReference type="GO" id="GO:0003700">
    <property type="term" value="F:DNA-binding transcription factor activity"/>
    <property type="evidence" value="ECO:0007669"/>
    <property type="project" value="InterPro"/>
</dbReference>
<evidence type="ECO:0000256" key="1">
    <source>
        <dbReference type="ARBA" id="ARBA00008056"/>
    </source>
</evidence>
<reference evidence="7" key="1">
    <citation type="submission" date="2020-06" db="EMBL/GenBank/DDBJ databases">
        <authorList>
            <person name="Li T."/>
            <person name="Hu X."/>
            <person name="Zhang T."/>
            <person name="Song X."/>
            <person name="Zhang H."/>
            <person name="Dai N."/>
            <person name="Sheng W."/>
            <person name="Hou X."/>
            <person name="Wei L."/>
        </authorList>
    </citation>
    <scope>NUCLEOTIDE SEQUENCE</scope>
    <source>
        <strain evidence="7">K16</strain>
        <tissue evidence="7">Leaf</tissue>
    </source>
</reference>
<gene>
    <name evidence="7" type="ORF">Sango_0592800</name>
</gene>
<organism evidence="7 8">
    <name type="scientific">Sesamum angolense</name>
    <dbReference type="NCBI Taxonomy" id="2727404"/>
    <lineage>
        <taxon>Eukaryota</taxon>
        <taxon>Viridiplantae</taxon>
        <taxon>Streptophyta</taxon>
        <taxon>Embryophyta</taxon>
        <taxon>Tracheophyta</taxon>
        <taxon>Spermatophyta</taxon>
        <taxon>Magnoliopsida</taxon>
        <taxon>eudicotyledons</taxon>
        <taxon>Gunneridae</taxon>
        <taxon>Pentapetalae</taxon>
        <taxon>asterids</taxon>
        <taxon>lamiids</taxon>
        <taxon>Lamiales</taxon>
        <taxon>Pedaliaceae</taxon>
        <taxon>Sesamum</taxon>
    </lineage>
</organism>
<evidence type="ECO:0000259" key="6">
    <source>
        <dbReference type="PROSITE" id="PS51471"/>
    </source>
</evidence>
<dbReference type="FunFam" id="2.60.120.330:FF:000005">
    <property type="entry name" value="1-aminocyclopropane-1-carboxylate oxidase homolog 1"/>
    <property type="match status" value="1"/>
</dbReference>
<accession>A0AAE1X5Y2</accession>
<comment type="caution">
    <text evidence="7">The sequence shown here is derived from an EMBL/GenBank/DDBJ whole genome shotgun (WGS) entry which is preliminary data.</text>
</comment>
<reference evidence="7" key="2">
    <citation type="journal article" date="2024" name="Plant">
        <title>Genomic evolution and insights into agronomic trait innovations of Sesamum species.</title>
        <authorList>
            <person name="Miao H."/>
            <person name="Wang L."/>
            <person name="Qu L."/>
            <person name="Liu H."/>
            <person name="Sun Y."/>
            <person name="Le M."/>
            <person name="Wang Q."/>
            <person name="Wei S."/>
            <person name="Zheng Y."/>
            <person name="Lin W."/>
            <person name="Duan Y."/>
            <person name="Cao H."/>
            <person name="Xiong S."/>
            <person name="Wang X."/>
            <person name="Wei L."/>
            <person name="Li C."/>
            <person name="Ma Q."/>
            <person name="Ju M."/>
            <person name="Zhao R."/>
            <person name="Li G."/>
            <person name="Mu C."/>
            <person name="Tian Q."/>
            <person name="Mei H."/>
            <person name="Zhang T."/>
            <person name="Gao T."/>
            <person name="Zhang H."/>
        </authorList>
    </citation>
    <scope>NUCLEOTIDE SEQUENCE</scope>
    <source>
        <strain evidence="7">K16</strain>
    </source>
</reference>
<dbReference type="SUPFAM" id="SSF51197">
    <property type="entry name" value="Clavaminate synthase-like"/>
    <property type="match status" value="1"/>
</dbReference>
<dbReference type="Pfam" id="PF22922">
    <property type="entry name" value="GAF_NLP"/>
    <property type="match status" value="1"/>
</dbReference>
<evidence type="ECO:0000256" key="3">
    <source>
        <dbReference type="ARBA" id="ARBA00022896"/>
    </source>
</evidence>
<evidence type="ECO:0000313" key="7">
    <source>
        <dbReference type="EMBL" id="KAK4405863.1"/>
    </source>
</evidence>
<keyword evidence="4" id="KW-0560">Oxidoreductase</keyword>
<sequence length="863" mass="96706">MAGGIDVASDEQGYDRTEMLRAFDETKAGVKGLTDSGLLKIPRIFVRPSEELAQESTCKKTQVQVPVIDLSGIQDSDRRKPVLEEVRIASETWGFFQVVNHGIPLTVLDGMIDGVRKFNEQDVEEKKKYYSRDRTRGARFYSSHDLFMSRTASWRDTLTISFSDPDQIDHNELPACCRDSALEYSKHVEILGNLLLGLLSEALGLETDHLKNMECTQGHRLHCHYYPACPEPELAMGTTKHSDAGFLTILLQNQIVSGLQVLYQGQWLDIQPVPGGLVINIGDLLQLVSNGKLKSNEHRAIATSIGPRISVACFFSGPVNGDKVYGPIEELISEENPAMYKEVAISEYVAKFFATGLEDYRALDYYKLMITEFLSAVMAAEEIYSIVPGELENCQDKYSISAFAEHLESKLCLVSVGTEASYVSMDLLEPGAGRIRRPSNHFFQLIPATLTNHGTFIKEKIKCSLQRIIECYIDDCLVQFWAPKTAGGRCFLTTSGQPFAVDWLCKGFCWYRKHCSSHDYLVDSEANEAELGPPGRVFRSGLPESSPDLRLYSAKDYPLRNQALSCGIKGYMALPVFDLLGQNCIGVLEFVVFSAEYINIVNEVEEGLKGQFVVLTLLFLLSNSFVFLQTADLRWTLNINQPCLEASHLQMKRNYVDHGGQQLALNEIKQMFEVLKRSAQLHLAQAWIPSKNSLIVDNTPNGTILMERAILKVFVDYEDDYNSPTTHFLKACKLHSLIVGKGIVGRILATCESFFCPSISNFSITEYPLVHYARSARLTVSFAICLQSSLTGDDIYVLEFFLLPGSSDGQYSWSFLPFLLTIMERQLNSFKIATGQLLGEELSVKAIEFCKDNGFDSFNYSIR</sequence>
<evidence type="ECO:0000313" key="8">
    <source>
        <dbReference type="Proteomes" id="UP001289374"/>
    </source>
</evidence>
<comment type="similarity">
    <text evidence="1">Belongs to the iron/ascorbate-dependent oxidoreductase family.</text>
</comment>
<dbReference type="GO" id="GO:0046872">
    <property type="term" value="F:metal ion binding"/>
    <property type="evidence" value="ECO:0007669"/>
    <property type="project" value="UniProtKB-KW"/>
</dbReference>
<dbReference type="Proteomes" id="UP001289374">
    <property type="component" value="Unassembled WGS sequence"/>
</dbReference>
<feature type="domain" description="Fe2OG dioxygenase" evidence="6">
    <location>
        <begin position="217"/>
        <end position="318"/>
    </location>
</feature>
<evidence type="ECO:0000256" key="2">
    <source>
        <dbReference type="ARBA" id="ARBA00022723"/>
    </source>
</evidence>
<name>A0AAE1X5Y2_9LAMI</name>
<proteinExistence type="inferred from homology"/>
<dbReference type="Gene3D" id="2.60.120.330">
    <property type="entry name" value="B-lactam Antibiotic, Isopenicillin N Synthase, Chain"/>
    <property type="match status" value="1"/>
</dbReference>
<dbReference type="InterPro" id="IPR005123">
    <property type="entry name" value="Oxoglu/Fe-dep_dioxygenase_dom"/>
</dbReference>